<feature type="transmembrane region" description="Helical" evidence="5">
    <location>
        <begin position="264"/>
        <end position="284"/>
    </location>
</feature>
<dbReference type="Gene3D" id="1.20.1250.20">
    <property type="entry name" value="MFS general substrate transporter like domains"/>
    <property type="match status" value="1"/>
</dbReference>
<dbReference type="PROSITE" id="PS50850">
    <property type="entry name" value="MFS"/>
    <property type="match status" value="1"/>
</dbReference>
<name>A0A4R6KBB1_9ACTN</name>
<keyword evidence="4 5" id="KW-0472">Membrane</keyword>
<evidence type="ECO:0000256" key="1">
    <source>
        <dbReference type="ARBA" id="ARBA00004651"/>
    </source>
</evidence>
<organism evidence="7 8">
    <name type="scientific">Kribbella caucasensis</name>
    <dbReference type="NCBI Taxonomy" id="2512215"/>
    <lineage>
        <taxon>Bacteria</taxon>
        <taxon>Bacillati</taxon>
        <taxon>Actinomycetota</taxon>
        <taxon>Actinomycetes</taxon>
        <taxon>Propionibacteriales</taxon>
        <taxon>Kribbellaceae</taxon>
        <taxon>Kribbella</taxon>
    </lineage>
</organism>
<sequence>MRPAGAPHWAVVGVLALVGVLVALQGTLLLPLVSQLPEIYHVSPVKASWIITSTLLAGALATPIIARLADMFGKRRLVLITVAVMVLGSLLLATIEQYAVAVAGRALQGFAAALLPVALSIMKEILPPQRVGSGIALVSATLGIGSAIGLPTAGLMYGALGWNSLFWMTGALGVVVAVAAWWILPASPPTSPRQRFDWLGALLLLLALTPLLLVIAQGSEWGWLSLQIGVLTTVSVVALAAWIPWELHTDHPLINPRLAARRRVVLTNVAGTVIALGMLANLLIASQQLGSPDFVDGGFGLSAGATGLVMAAPAGILVLAAPAVGRLLGRYGGRRVLVLGALVMSTSYVARVFLDRSVLEVVIGAVLVGLGTSLAFSAMPMIIMSAVPPGHTASANGVNSLCRMIGTSVSTAGIAALTASTSVIVNGRAYPSAQTSHTAFVLCAAAALIACVLAWFIPRHGETAWRPRGLVGGQGNGYVGRAEQ</sequence>
<feature type="transmembrane region" description="Helical" evidence="5">
    <location>
        <begin position="221"/>
        <end position="243"/>
    </location>
</feature>
<gene>
    <name evidence="7" type="ORF">EV643_111254</name>
</gene>
<accession>A0A4R6KBB1</accession>
<dbReference type="InterPro" id="IPR036259">
    <property type="entry name" value="MFS_trans_sf"/>
</dbReference>
<feature type="transmembrane region" description="Helical" evidence="5">
    <location>
        <begin position="437"/>
        <end position="458"/>
    </location>
</feature>
<dbReference type="InterPro" id="IPR020846">
    <property type="entry name" value="MFS_dom"/>
</dbReference>
<feature type="transmembrane region" description="Helical" evidence="5">
    <location>
        <begin position="45"/>
        <end position="65"/>
    </location>
</feature>
<dbReference type="Gene3D" id="1.20.1720.10">
    <property type="entry name" value="Multidrug resistance protein D"/>
    <property type="match status" value="1"/>
</dbReference>
<comment type="subcellular location">
    <subcellularLocation>
        <location evidence="1">Cell membrane</location>
        <topology evidence="1">Multi-pass membrane protein</topology>
    </subcellularLocation>
</comment>
<feature type="transmembrane region" description="Helical" evidence="5">
    <location>
        <begin position="101"/>
        <end position="122"/>
    </location>
</feature>
<dbReference type="SUPFAM" id="SSF103473">
    <property type="entry name" value="MFS general substrate transporter"/>
    <property type="match status" value="1"/>
</dbReference>
<proteinExistence type="predicted"/>
<dbReference type="GO" id="GO:0022857">
    <property type="term" value="F:transmembrane transporter activity"/>
    <property type="evidence" value="ECO:0007669"/>
    <property type="project" value="InterPro"/>
</dbReference>
<dbReference type="EMBL" id="SNWQ01000011">
    <property type="protein sequence ID" value="TDO46401.1"/>
    <property type="molecule type" value="Genomic_DNA"/>
</dbReference>
<reference evidence="7 8" key="1">
    <citation type="submission" date="2019-03" db="EMBL/GenBank/DDBJ databases">
        <title>Genomic Encyclopedia of Type Strains, Phase III (KMG-III): the genomes of soil and plant-associated and newly described type strains.</title>
        <authorList>
            <person name="Whitman W."/>
        </authorList>
    </citation>
    <scope>NUCLEOTIDE SEQUENCE [LARGE SCALE GENOMIC DNA]</scope>
    <source>
        <strain evidence="7 8">VKM Ac-2527</strain>
    </source>
</reference>
<feature type="transmembrane region" description="Helical" evidence="5">
    <location>
        <begin position="404"/>
        <end position="425"/>
    </location>
</feature>
<feature type="transmembrane region" description="Helical" evidence="5">
    <location>
        <begin position="9"/>
        <end position="33"/>
    </location>
</feature>
<dbReference type="OrthoDB" id="4484751at2"/>
<keyword evidence="3 5" id="KW-1133">Transmembrane helix</keyword>
<feature type="transmembrane region" description="Helical" evidence="5">
    <location>
        <begin position="196"/>
        <end position="215"/>
    </location>
</feature>
<dbReference type="InterPro" id="IPR011701">
    <property type="entry name" value="MFS"/>
</dbReference>
<evidence type="ECO:0000256" key="2">
    <source>
        <dbReference type="ARBA" id="ARBA00022692"/>
    </source>
</evidence>
<feature type="domain" description="Major facilitator superfamily (MFS) profile" evidence="6">
    <location>
        <begin position="11"/>
        <end position="462"/>
    </location>
</feature>
<feature type="transmembrane region" description="Helical" evidence="5">
    <location>
        <begin position="77"/>
        <end position="95"/>
    </location>
</feature>
<dbReference type="RefSeq" id="WP_133802268.1">
    <property type="nucleotide sequence ID" value="NZ_SNWQ01000011.1"/>
</dbReference>
<feature type="transmembrane region" description="Helical" evidence="5">
    <location>
        <begin position="360"/>
        <end position="383"/>
    </location>
</feature>
<evidence type="ECO:0000256" key="3">
    <source>
        <dbReference type="ARBA" id="ARBA00022989"/>
    </source>
</evidence>
<dbReference type="GO" id="GO:0005886">
    <property type="term" value="C:plasma membrane"/>
    <property type="evidence" value="ECO:0007669"/>
    <property type="project" value="UniProtKB-SubCell"/>
</dbReference>
<evidence type="ECO:0000313" key="8">
    <source>
        <dbReference type="Proteomes" id="UP000295388"/>
    </source>
</evidence>
<keyword evidence="2 5" id="KW-0812">Transmembrane</keyword>
<feature type="transmembrane region" description="Helical" evidence="5">
    <location>
        <begin position="304"/>
        <end position="324"/>
    </location>
</feature>
<comment type="caution">
    <text evidence="7">The sequence shown here is derived from an EMBL/GenBank/DDBJ whole genome shotgun (WGS) entry which is preliminary data.</text>
</comment>
<keyword evidence="8" id="KW-1185">Reference proteome</keyword>
<dbReference type="Pfam" id="PF07690">
    <property type="entry name" value="MFS_1"/>
    <property type="match status" value="2"/>
</dbReference>
<evidence type="ECO:0000256" key="5">
    <source>
        <dbReference type="SAM" id="Phobius"/>
    </source>
</evidence>
<protein>
    <submittedName>
        <fullName evidence="7">MFS transporter</fullName>
    </submittedName>
</protein>
<evidence type="ECO:0000259" key="6">
    <source>
        <dbReference type="PROSITE" id="PS50850"/>
    </source>
</evidence>
<evidence type="ECO:0000256" key="4">
    <source>
        <dbReference type="ARBA" id="ARBA00023136"/>
    </source>
</evidence>
<dbReference type="PANTHER" id="PTHR42718">
    <property type="entry name" value="MAJOR FACILITATOR SUPERFAMILY MULTIDRUG TRANSPORTER MFSC"/>
    <property type="match status" value="1"/>
</dbReference>
<dbReference type="Proteomes" id="UP000295388">
    <property type="component" value="Unassembled WGS sequence"/>
</dbReference>
<dbReference type="AlphaFoldDB" id="A0A4R6KBB1"/>
<feature type="transmembrane region" description="Helical" evidence="5">
    <location>
        <begin position="134"/>
        <end position="159"/>
    </location>
</feature>
<feature type="transmembrane region" description="Helical" evidence="5">
    <location>
        <begin position="165"/>
        <end position="184"/>
    </location>
</feature>
<evidence type="ECO:0000313" key="7">
    <source>
        <dbReference type="EMBL" id="TDO46401.1"/>
    </source>
</evidence>
<dbReference type="PANTHER" id="PTHR42718:SF35">
    <property type="entry name" value="BLL0718 PROTEIN"/>
    <property type="match status" value="1"/>
</dbReference>